<keyword evidence="1" id="KW-0732">Signal</keyword>
<accession>A0ABP5G244</accession>
<feature type="signal peptide" evidence="1">
    <location>
        <begin position="1"/>
        <end position="26"/>
    </location>
</feature>
<comment type="caution">
    <text evidence="2">The sequence shown here is derived from an EMBL/GenBank/DDBJ whole genome shotgun (WGS) entry which is preliminary data.</text>
</comment>
<organism evidence="2 3">
    <name type="scientific">Yaniella flava</name>
    <dbReference type="NCBI Taxonomy" id="287930"/>
    <lineage>
        <taxon>Bacteria</taxon>
        <taxon>Bacillati</taxon>
        <taxon>Actinomycetota</taxon>
        <taxon>Actinomycetes</taxon>
        <taxon>Micrococcales</taxon>
        <taxon>Micrococcaceae</taxon>
        <taxon>Yaniella</taxon>
    </lineage>
</organism>
<dbReference type="PROSITE" id="PS51257">
    <property type="entry name" value="PROKAR_LIPOPROTEIN"/>
    <property type="match status" value="1"/>
</dbReference>
<gene>
    <name evidence="2" type="ORF">GCM10009720_18820</name>
</gene>
<evidence type="ECO:0000256" key="1">
    <source>
        <dbReference type="SAM" id="SignalP"/>
    </source>
</evidence>
<evidence type="ECO:0000313" key="3">
    <source>
        <dbReference type="Proteomes" id="UP001501461"/>
    </source>
</evidence>
<evidence type="ECO:0000313" key="2">
    <source>
        <dbReference type="EMBL" id="GAA2038627.1"/>
    </source>
</evidence>
<evidence type="ECO:0008006" key="4">
    <source>
        <dbReference type="Google" id="ProtNLM"/>
    </source>
</evidence>
<keyword evidence="3" id="KW-1185">Reference proteome</keyword>
<reference evidence="3" key="1">
    <citation type="journal article" date="2019" name="Int. J. Syst. Evol. Microbiol.">
        <title>The Global Catalogue of Microorganisms (GCM) 10K type strain sequencing project: providing services to taxonomists for standard genome sequencing and annotation.</title>
        <authorList>
            <consortium name="The Broad Institute Genomics Platform"/>
            <consortium name="The Broad Institute Genome Sequencing Center for Infectious Disease"/>
            <person name="Wu L."/>
            <person name="Ma J."/>
        </authorList>
    </citation>
    <scope>NUCLEOTIDE SEQUENCE [LARGE SCALE GENOMIC DNA]</scope>
    <source>
        <strain evidence="3">JCM 13595</strain>
    </source>
</reference>
<dbReference type="EMBL" id="BAAAMN010000040">
    <property type="protein sequence ID" value="GAA2038627.1"/>
    <property type="molecule type" value="Genomic_DNA"/>
</dbReference>
<dbReference type="Gene3D" id="2.50.20.20">
    <property type="match status" value="1"/>
</dbReference>
<proteinExistence type="predicted"/>
<feature type="chain" id="PRO_5046650183" description="Lipoprotein" evidence="1">
    <location>
        <begin position="27"/>
        <end position="252"/>
    </location>
</feature>
<protein>
    <recommendedName>
        <fullName evidence="4">Lipoprotein</fullName>
    </recommendedName>
</protein>
<name>A0ABP5G244_9MICC</name>
<dbReference type="Proteomes" id="UP001501461">
    <property type="component" value="Unassembled WGS sequence"/>
</dbReference>
<dbReference type="RefSeq" id="WP_343957939.1">
    <property type="nucleotide sequence ID" value="NZ_BAAAMN010000040.1"/>
</dbReference>
<sequence length="252" mass="27402">MTKTMSRPTRWLSATGLGVVAAWTLAACGGGPPELTEISESAQQSMDEANSLTFTMEDPDNLLGEGLSSMEYSGQSNETNFRIAVAMEGANIEVLVIDESTAYAKYEFEDEEAGSLFGMGEDAAGQWIETPESDLMGVDEVTAQFDEMSNGVFSLIDNLSEEELEAVEVEETELDGQQVYKYDVPATGQVETEVAPGADTASFYFSQESNELLQLDASTEDATAVFTFSDYDSVEPIEAPPEEEIADIDWEF</sequence>